<keyword evidence="1" id="KW-0812">Transmembrane</keyword>
<gene>
    <name evidence="2" type="ORF">Moror_14476</name>
</gene>
<dbReference type="AlphaFoldDB" id="V2WPN8"/>
<reference evidence="2 3" key="1">
    <citation type="journal article" date="2014" name="BMC Genomics">
        <title>Genome and secretome analysis of the hemibiotrophic fungal pathogen, Moniliophthora roreri, which causes frosty pod rot disease of cacao: mechanisms of the biotrophic and necrotrophic phases.</title>
        <authorList>
            <person name="Meinhardt L.W."/>
            <person name="Costa G.G.L."/>
            <person name="Thomazella D.P.T."/>
            <person name="Teixeira P.J.P.L."/>
            <person name="Carazzolle M.F."/>
            <person name="Schuster S.C."/>
            <person name="Carlson J.E."/>
            <person name="Guiltinan M.J."/>
            <person name="Mieczkowski P."/>
            <person name="Farmer A."/>
            <person name="Ramaraj T."/>
            <person name="Crozier J."/>
            <person name="Davis R.E."/>
            <person name="Shao J."/>
            <person name="Melnick R.L."/>
            <person name="Pereira G.A.G."/>
            <person name="Bailey B.A."/>
        </authorList>
    </citation>
    <scope>NUCLEOTIDE SEQUENCE [LARGE SCALE GENOMIC DNA]</scope>
    <source>
        <strain evidence="2 3">MCA 2997</strain>
    </source>
</reference>
<sequence>MSSQTMAKLIKIFLPLISGICTIAAAVSAFRSNGIAVTALTAFTGFLSIWTAVSPCLNTLSVYRIVEEGMRYVRFTLTGEFGSFELLARYQHALRSFRMTSRTLNSTELNPIPSAPAAESRSMALSLPPFFTYDYKDVHDHDAERVESATTSLQVLVEQATRRGSHKASPAGRNFLNYGEGRLNLNVIDLKQLKAVLTARIAEGCISVTRPKTPVLDSLLQNFDWRTHTTSESYSSPSGTPRTQAAQNSLTGKLFQDQDASGVSDSQQSANLGNERGKGWFNCRWERLHTLVKYISSARRTRHGRVFYFTGEGEVQYATVESVARKDGIEVCYVKDEKSVEFFVFGRNRELNIGFWRNI</sequence>
<protein>
    <submittedName>
        <fullName evidence="2">Uncharacterized protein</fullName>
    </submittedName>
</protein>
<feature type="transmembrane region" description="Helical" evidence="1">
    <location>
        <begin position="12"/>
        <end position="30"/>
    </location>
</feature>
<proteinExistence type="predicted"/>
<evidence type="ECO:0000256" key="1">
    <source>
        <dbReference type="SAM" id="Phobius"/>
    </source>
</evidence>
<keyword evidence="1" id="KW-0472">Membrane</keyword>
<name>V2WPN8_MONRO</name>
<evidence type="ECO:0000313" key="3">
    <source>
        <dbReference type="Proteomes" id="UP000017559"/>
    </source>
</evidence>
<dbReference type="KEGG" id="mrr:Moror_14476"/>
<keyword evidence="3" id="KW-1185">Reference proteome</keyword>
<evidence type="ECO:0000313" key="2">
    <source>
        <dbReference type="EMBL" id="ESK82160.1"/>
    </source>
</evidence>
<organism evidence="2 3">
    <name type="scientific">Moniliophthora roreri (strain MCA 2997)</name>
    <name type="common">Cocoa frosty pod rot fungus</name>
    <name type="synonym">Crinipellis roreri</name>
    <dbReference type="NCBI Taxonomy" id="1381753"/>
    <lineage>
        <taxon>Eukaryota</taxon>
        <taxon>Fungi</taxon>
        <taxon>Dikarya</taxon>
        <taxon>Basidiomycota</taxon>
        <taxon>Agaricomycotina</taxon>
        <taxon>Agaricomycetes</taxon>
        <taxon>Agaricomycetidae</taxon>
        <taxon>Agaricales</taxon>
        <taxon>Marasmiineae</taxon>
        <taxon>Marasmiaceae</taxon>
        <taxon>Moniliophthora</taxon>
    </lineage>
</organism>
<dbReference type="HOGENOM" id="CLU_771808_0_0_1"/>
<dbReference type="Proteomes" id="UP000017559">
    <property type="component" value="Unassembled WGS sequence"/>
</dbReference>
<feature type="transmembrane region" description="Helical" evidence="1">
    <location>
        <begin position="42"/>
        <end position="66"/>
    </location>
</feature>
<dbReference type="OrthoDB" id="10580923at2759"/>
<comment type="caution">
    <text evidence="2">The sequence shown here is derived from an EMBL/GenBank/DDBJ whole genome shotgun (WGS) entry which is preliminary data.</text>
</comment>
<accession>V2WPN8</accession>
<dbReference type="EMBL" id="AWSO01002053">
    <property type="protein sequence ID" value="ESK82160.1"/>
    <property type="molecule type" value="Genomic_DNA"/>
</dbReference>
<keyword evidence="1" id="KW-1133">Transmembrane helix</keyword>